<protein>
    <submittedName>
        <fullName evidence="2">Uncharacterized protein</fullName>
    </submittedName>
</protein>
<keyword evidence="3" id="KW-1185">Reference proteome</keyword>
<evidence type="ECO:0000256" key="1">
    <source>
        <dbReference type="SAM" id="MobiDB-lite"/>
    </source>
</evidence>
<sequence length="401" mass="43318">MPTPSLGGREPPVDKVAGDPRTSTTSESDFYTAWCRMYSYELFTPTTSAVPTVWDAFFHPPPPPPPPPRHRRSSLWDVSATVPQERPENGSEVHWSNPYGPDRPAAEPVIEDAFQKVTKLSAISGSCHKEGFRPDSTFEDDMSDPCSSTPPVEEPAFAALANLRVCAEMPGAPESFTLSEYYSRQRPLSPCSPAPTENYGGREARFSQALTEYEYGRQGVLSPAPTEYVFDRQACSPASTQIGAPLPEHGGQGLAGGFSPRFPPGVPNKPDDLLQKHKDCPNGLESTNWMISAYNSVLNALDFITGAKPAGAEGYTAMPSRSDVHSVPSPLLELPSTSSTALPQHRTLCPATNKEMLPPTAPLPAPPSLPSLLGHRRRASQVGDVFKTHLPGEMPCSPTAR</sequence>
<name>A0A1Q9DJ18_SYMMI</name>
<accession>A0A1Q9DJ18</accession>
<dbReference type="AlphaFoldDB" id="A0A1Q9DJ18"/>
<feature type="region of interest" description="Disordered" evidence="1">
    <location>
        <begin position="131"/>
        <end position="151"/>
    </location>
</feature>
<comment type="caution">
    <text evidence="2">The sequence shown here is derived from an EMBL/GenBank/DDBJ whole genome shotgun (WGS) entry which is preliminary data.</text>
</comment>
<dbReference type="OrthoDB" id="424504at2759"/>
<gene>
    <name evidence="2" type="ORF">AK812_SmicGene22746</name>
</gene>
<evidence type="ECO:0000313" key="2">
    <source>
        <dbReference type="EMBL" id="OLP95140.1"/>
    </source>
</evidence>
<evidence type="ECO:0000313" key="3">
    <source>
        <dbReference type="Proteomes" id="UP000186817"/>
    </source>
</evidence>
<dbReference type="EMBL" id="LSRX01000515">
    <property type="protein sequence ID" value="OLP95140.1"/>
    <property type="molecule type" value="Genomic_DNA"/>
</dbReference>
<feature type="region of interest" description="Disordered" evidence="1">
    <location>
        <begin position="1"/>
        <end position="26"/>
    </location>
</feature>
<reference evidence="2 3" key="1">
    <citation type="submission" date="2016-02" db="EMBL/GenBank/DDBJ databases">
        <title>Genome analysis of coral dinoflagellate symbionts highlights evolutionary adaptations to a symbiotic lifestyle.</title>
        <authorList>
            <person name="Aranda M."/>
            <person name="Li Y."/>
            <person name="Liew Y.J."/>
            <person name="Baumgarten S."/>
            <person name="Simakov O."/>
            <person name="Wilson M."/>
            <person name="Piel J."/>
            <person name="Ashoor H."/>
            <person name="Bougouffa S."/>
            <person name="Bajic V.B."/>
            <person name="Ryu T."/>
            <person name="Ravasi T."/>
            <person name="Bayer T."/>
            <person name="Micklem G."/>
            <person name="Kim H."/>
            <person name="Bhak J."/>
            <person name="Lajeunesse T.C."/>
            <person name="Voolstra C.R."/>
        </authorList>
    </citation>
    <scope>NUCLEOTIDE SEQUENCE [LARGE SCALE GENOMIC DNA]</scope>
    <source>
        <strain evidence="2 3">CCMP2467</strain>
    </source>
</reference>
<dbReference type="Proteomes" id="UP000186817">
    <property type="component" value="Unassembled WGS sequence"/>
</dbReference>
<proteinExistence type="predicted"/>
<organism evidence="2 3">
    <name type="scientific">Symbiodinium microadriaticum</name>
    <name type="common">Dinoflagellate</name>
    <name type="synonym">Zooxanthella microadriatica</name>
    <dbReference type="NCBI Taxonomy" id="2951"/>
    <lineage>
        <taxon>Eukaryota</taxon>
        <taxon>Sar</taxon>
        <taxon>Alveolata</taxon>
        <taxon>Dinophyceae</taxon>
        <taxon>Suessiales</taxon>
        <taxon>Symbiodiniaceae</taxon>
        <taxon>Symbiodinium</taxon>
    </lineage>
</organism>